<dbReference type="RefSeq" id="WP_090666241.1">
    <property type="nucleotide sequence ID" value="NZ_FOUF01000003.1"/>
</dbReference>
<gene>
    <name evidence="1" type="ORF">SAMN05421880_10355</name>
</gene>
<protein>
    <submittedName>
        <fullName evidence="1">CHRD domain-containing protein</fullName>
    </submittedName>
</protein>
<dbReference type="InterPro" id="IPR010895">
    <property type="entry name" value="CHRD"/>
</dbReference>
<name>A0A1I4LZL7_9PROT</name>
<dbReference type="EMBL" id="FOUF01000003">
    <property type="protein sequence ID" value="SFL96608.1"/>
    <property type="molecule type" value="Genomic_DNA"/>
</dbReference>
<dbReference type="OrthoDB" id="571052at2"/>
<dbReference type="Proteomes" id="UP000199561">
    <property type="component" value="Unassembled WGS sequence"/>
</dbReference>
<sequence length="180" mass="18734">MKKDYLRPLLLSIFLLSPGIVSADNELTFKSHLSGAQEVTTPPGGVDTDTSGEITVKFDKALSKAEFRIVVRNGVGVTQAHFHCGPAGVNGPVVAFLFGPVAPPGVDVDEGAAESELNNANILPPESPEGIEACGGPLNNIASLAFAMLAGKIYANVHNTAFPGGVIRGQLLPETKTEDD</sequence>
<keyword evidence="2" id="KW-1185">Reference proteome</keyword>
<proteinExistence type="predicted"/>
<evidence type="ECO:0000313" key="2">
    <source>
        <dbReference type="Proteomes" id="UP000199561"/>
    </source>
</evidence>
<dbReference type="AlphaFoldDB" id="A0A1I4LZL7"/>
<dbReference type="SMART" id="SM00754">
    <property type="entry name" value="CHRD"/>
    <property type="match status" value="1"/>
</dbReference>
<organism evidence="1 2">
    <name type="scientific">Nitrosomonas nitrosa</name>
    <dbReference type="NCBI Taxonomy" id="52442"/>
    <lineage>
        <taxon>Bacteria</taxon>
        <taxon>Pseudomonadati</taxon>
        <taxon>Pseudomonadota</taxon>
        <taxon>Betaproteobacteria</taxon>
        <taxon>Nitrosomonadales</taxon>
        <taxon>Nitrosomonadaceae</taxon>
        <taxon>Nitrosomonas</taxon>
    </lineage>
</organism>
<accession>A0A1I4LZL7</accession>
<dbReference type="STRING" id="52442.SAMN05421880_10355"/>
<evidence type="ECO:0000313" key="1">
    <source>
        <dbReference type="EMBL" id="SFL96608.1"/>
    </source>
</evidence>
<reference evidence="1 2" key="1">
    <citation type="submission" date="2016-10" db="EMBL/GenBank/DDBJ databases">
        <authorList>
            <person name="de Groot N.N."/>
        </authorList>
    </citation>
    <scope>NUCLEOTIDE SEQUENCE [LARGE SCALE GENOMIC DNA]</scope>
    <source>
        <strain evidence="1 2">Nm146</strain>
    </source>
</reference>
<dbReference type="Pfam" id="PF07452">
    <property type="entry name" value="CHRD"/>
    <property type="match status" value="1"/>
</dbReference>